<name>R7SDF8_CONPW</name>
<reference evidence="2" key="1">
    <citation type="journal article" date="2012" name="Science">
        <title>The Paleozoic origin of enzymatic lignin decomposition reconstructed from 31 fungal genomes.</title>
        <authorList>
            <person name="Floudas D."/>
            <person name="Binder M."/>
            <person name="Riley R."/>
            <person name="Barry K."/>
            <person name="Blanchette R.A."/>
            <person name="Henrissat B."/>
            <person name="Martinez A.T."/>
            <person name="Otillar R."/>
            <person name="Spatafora J.W."/>
            <person name="Yadav J.S."/>
            <person name="Aerts A."/>
            <person name="Benoit I."/>
            <person name="Boyd A."/>
            <person name="Carlson A."/>
            <person name="Copeland A."/>
            <person name="Coutinho P.M."/>
            <person name="de Vries R.P."/>
            <person name="Ferreira P."/>
            <person name="Findley K."/>
            <person name="Foster B."/>
            <person name="Gaskell J."/>
            <person name="Glotzer D."/>
            <person name="Gorecki P."/>
            <person name="Heitman J."/>
            <person name="Hesse C."/>
            <person name="Hori C."/>
            <person name="Igarashi K."/>
            <person name="Jurgens J.A."/>
            <person name="Kallen N."/>
            <person name="Kersten P."/>
            <person name="Kohler A."/>
            <person name="Kuees U."/>
            <person name="Kumar T.K.A."/>
            <person name="Kuo A."/>
            <person name="LaButti K."/>
            <person name="Larrondo L.F."/>
            <person name="Lindquist E."/>
            <person name="Ling A."/>
            <person name="Lombard V."/>
            <person name="Lucas S."/>
            <person name="Lundell T."/>
            <person name="Martin R."/>
            <person name="McLaughlin D.J."/>
            <person name="Morgenstern I."/>
            <person name="Morin E."/>
            <person name="Murat C."/>
            <person name="Nagy L.G."/>
            <person name="Nolan M."/>
            <person name="Ohm R.A."/>
            <person name="Patyshakuliyeva A."/>
            <person name="Rokas A."/>
            <person name="Ruiz-Duenas F.J."/>
            <person name="Sabat G."/>
            <person name="Salamov A."/>
            <person name="Samejima M."/>
            <person name="Schmutz J."/>
            <person name="Slot J.C."/>
            <person name="St John F."/>
            <person name="Stenlid J."/>
            <person name="Sun H."/>
            <person name="Sun S."/>
            <person name="Syed K."/>
            <person name="Tsang A."/>
            <person name="Wiebenga A."/>
            <person name="Young D."/>
            <person name="Pisabarro A."/>
            <person name="Eastwood D.C."/>
            <person name="Martin F."/>
            <person name="Cullen D."/>
            <person name="Grigoriev I.V."/>
            <person name="Hibbett D.S."/>
        </authorList>
    </citation>
    <scope>NUCLEOTIDE SEQUENCE [LARGE SCALE GENOMIC DNA]</scope>
    <source>
        <strain evidence="2">RWD-64-598 SS2</strain>
    </source>
</reference>
<protein>
    <recommendedName>
        <fullName evidence="3">RNase H type-1 domain-containing protein</fullName>
    </recommendedName>
</protein>
<evidence type="ECO:0000313" key="2">
    <source>
        <dbReference type="Proteomes" id="UP000053558"/>
    </source>
</evidence>
<dbReference type="OrthoDB" id="3249498at2759"/>
<dbReference type="AlphaFoldDB" id="R7SDF8"/>
<evidence type="ECO:0000313" key="1">
    <source>
        <dbReference type="EMBL" id="EIW73792.1"/>
    </source>
</evidence>
<evidence type="ECO:0008006" key="3">
    <source>
        <dbReference type="Google" id="ProtNLM"/>
    </source>
</evidence>
<organism evidence="1 2">
    <name type="scientific">Coniophora puteana (strain RWD-64-598)</name>
    <name type="common">Brown rot fungus</name>
    <dbReference type="NCBI Taxonomy" id="741705"/>
    <lineage>
        <taxon>Eukaryota</taxon>
        <taxon>Fungi</taxon>
        <taxon>Dikarya</taxon>
        <taxon>Basidiomycota</taxon>
        <taxon>Agaricomycotina</taxon>
        <taxon>Agaricomycetes</taxon>
        <taxon>Agaricomycetidae</taxon>
        <taxon>Boletales</taxon>
        <taxon>Coniophorineae</taxon>
        <taxon>Coniophoraceae</taxon>
        <taxon>Coniophora</taxon>
    </lineage>
</organism>
<proteinExistence type="predicted"/>
<dbReference type="OMA" id="WIAGNEN"/>
<sequence>MGIWIPALATGFYAPVDAGNKGIFFFEALAVLCALRLLSAFLPNSSRVLIYCDNQNSVHLFSSFAPKPAYNPITRAVVDTLLANNWDLRVRWLSSEDNAVADAVSRADFTRARQLIPSIVFEDFSPP</sequence>
<feature type="non-terminal residue" evidence="1">
    <location>
        <position position="127"/>
    </location>
</feature>
<accession>R7SDF8</accession>
<dbReference type="InterPro" id="IPR012337">
    <property type="entry name" value="RNaseH-like_sf"/>
</dbReference>
<dbReference type="RefSeq" id="XP_007776031.1">
    <property type="nucleotide sequence ID" value="XM_007777841.1"/>
</dbReference>
<dbReference type="EMBL" id="JH711680">
    <property type="protein sequence ID" value="EIW73792.1"/>
    <property type="molecule type" value="Genomic_DNA"/>
</dbReference>
<dbReference type="KEGG" id="cput:CONPUDRAFT_36372"/>
<dbReference type="Proteomes" id="UP000053558">
    <property type="component" value="Unassembled WGS sequence"/>
</dbReference>
<keyword evidence="2" id="KW-1185">Reference proteome</keyword>
<dbReference type="SUPFAM" id="SSF53098">
    <property type="entry name" value="Ribonuclease H-like"/>
    <property type="match status" value="1"/>
</dbReference>
<dbReference type="GeneID" id="19206803"/>
<gene>
    <name evidence="1" type="ORF">CONPUDRAFT_36372</name>
</gene>